<keyword evidence="3" id="KW-1185">Reference proteome</keyword>
<evidence type="ECO:0000313" key="3">
    <source>
        <dbReference type="Proteomes" id="UP001215598"/>
    </source>
</evidence>
<dbReference type="Proteomes" id="UP001215598">
    <property type="component" value="Unassembled WGS sequence"/>
</dbReference>
<feature type="non-terminal residue" evidence="2">
    <location>
        <position position="1"/>
    </location>
</feature>
<evidence type="ECO:0000259" key="1">
    <source>
        <dbReference type="Pfam" id="PF26138"/>
    </source>
</evidence>
<sequence>MHTSWQTGQRWINELLNGHPDRFRRAFGMSRHVFLKLIQVLRLKSGLRPTKHVTCQEQVAIFLRI</sequence>
<feature type="domain" description="DUF8040" evidence="1">
    <location>
        <begin position="3"/>
        <end position="64"/>
    </location>
</feature>
<dbReference type="InterPro" id="IPR058353">
    <property type="entry name" value="DUF8040"/>
</dbReference>
<protein>
    <recommendedName>
        <fullName evidence="1">DUF8040 domain-containing protein</fullName>
    </recommendedName>
</protein>
<reference evidence="2" key="1">
    <citation type="submission" date="2023-03" db="EMBL/GenBank/DDBJ databases">
        <title>Massive genome expansion in bonnet fungi (Mycena s.s.) driven by repeated elements and novel gene families across ecological guilds.</title>
        <authorList>
            <consortium name="Lawrence Berkeley National Laboratory"/>
            <person name="Harder C.B."/>
            <person name="Miyauchi S."/>
            <person name="Viragh M."/>
            <person name="Kuo A."/>
            <person name="Thoen E."/>
            <person name="Andreopoulos B."/>
            <person name="Lu D."/>
            <person name="Skrede I."/>
            <person name="Drula E."/>
            <person name="Henrissat B."/>
            <person name="Morin E."/>
            <person name="Kohler A."/>
            <person name="Barry K."/>
            <person name="LaButti K."/>
            <person name="Morin E."/>
            <person name="Salamov A."/>
            <person name="Lipzen A."/>
            <person name="Mereny Z."/>
            <person name="Hegedus B."/>
            <person name="Baldrian P."/>
            <person name="Stursova M."/>
            <person name="Weitz H."/>
            <person name="Taylor A."/>
            <person name="Grigoriev I.V."/>
            <person name="Nagy L.G."/>
            <person name="Martin F."/>
            <person name="Kauserud H."/>
        </authorList>
    </citation>
    <scope>NUCLEOTIDE SEQUENCE</scope>
    <source>
        <strain evidence="2">CBHHK182m</strain>
    </source>
</reference>
<dbReference type="Pfam" id="PF26138">
    <property type="entry name" value="DUF8040"/>
    <property type="match status" value="1"/>
</dbReference>
<evidence type="ECO:0000313" key="2">
    <source>
        <dbReference type="EMBL" id="KAJ7751618.1"/>
    </source>
</evidence>
<proteinExistence type="predicted"/>
<gene>
    <name evidence="2" type="ORF">B0H16DRAFT_1839949</name>
</gene>
<organism evidence="2 3">
    <name type="scientific">Mycena metata</name>
    <dbReference type="NCBI Taxonomy" id="1033252"/>
    <lineage>
        <taxon>Eukaryota</taxon>
        <taxon>Fungi</taxon>
        <taxon>Dikarya</taxon>
        <taxon>Basidiomycota</taxon>
        <taxon>Agaricomycotina</taxon>
        <taxon>Agaricomycetes</taxon>
        <taxon>Agaricomycetidae</taxon>
        <taxon>Agaricales</taxon>
        <taxon>Marasmiineae</taxon>
        <taxon>Mycenaceae</taxon>
        <taxon>Mycena</taxon>
    </lineage>
</organism>
<name>A0AAD7N8Q0_9AGAR</name>
<dbReference type="EMBL" id="JARKIB010000061">
    <property type="protein sequence ID" value="KAJ7751618.1"/>
    <property type="molecule type" value="Genomic_DNA"/>
</dbReference>
<dbReference type="AlphaFoldDB" id="A0AAD7N8Q0"/>
<comment type="caution">
    <text evidence="2">The sequence shown here is derived from an EMBL/GenBank/DDBJ whole genome shotgun (WGS) entry which is preliminary data.</text>
</comment>
<accession>A0AAD7N8Q0</accession>